<name>A0A1S7P164_AGRTU</name>
<dbReference type="RefSeq" id="WP_080866372.1">
    <property type="nucleotide sequence ID" value="NZ_LT009730.1"/>
</dbReference>
<dbReference type="Proteomes" id="UP000191897">
    <property type="component" value="Unassembled WGS sequence"/>
</dbReference>
<proteinExistence type="predicted"/>
<accession>A0A1S7P164</accession>
<reference evidence="1 2" key="1">
    <citation type="submission" date="2016-01" db="EMBL/GenBank/DDBJ databases">
        <authorList>
            <person name="Oliw E.H."/>
        </authorList>
    </citation>
    <scope>NUCLEOTIDE SEQUENCE [LARGE SCALE GENOMIC DNA]</scope>
    <source>
        <strain evidence="1 2">Kerr 14</strain>
    </source>
</reference>
<evidence type="ECO:0000313" key="2">
    <source>
        <dbReference type="Proteomes" id="UP000191897"/>
    </source>
</evidence>
<sequence length="274" mass="30493">MLTLDGMTGPAPADIIEALTAAVAQAGQRVGAYSENEKNRPPQSIVNRRASRESIGRELEACGDAGAAMLHDAAEFRMFVAKRRLLLAQYGFDDSPFPSMVTLKAQPERLGVLLIVTFLDRLACVDPKRWYDAIFLPEAETMEIWWHFYAPKAGVKRWLARRKAEGRPWEPNSGSDYIEGLVTREDFKRVRAVLYPTKEAKDAASARRYLTPAEAHEAYRAALAEINGEPPHAISTLMKLDVDSMTPVEALSTLKRLQDVALRRDVGPRLFGGP</sequence>
<evidence type="ECO:0000313" key="1">
    <source>
        <dbReference type="EMBL" id="CUX14127.1"/>
    </source>
</evidence>
<dbReference type="EMBL" id="FBWC01000007">
    <property type="protein sequence ID" value="CUX14127.1"/>
    <property type="molecule type" value="Genomic_DNA"/>
</dbReference>
<gene>
    <name evidence="1" type="ORF">AGR4C_Cc150039</name>
</gene>
<organism evidence="1 2">
    <name type="scientific">Agrobacterium tumefaciens str. Kerr 14</name>
    <dbReference type="NCBI Taxonomy" id="1183424"/>
    <lineage>
        <taxon>Bacteria</taxon>
        <taxon>Pseudomonadati</taxon>
        <taxon>Pseudomonadota</taxon>
        <taxon>Alphaproteobacteria</taxon>
        <taxon>Hyphomicrobiales</taxon>
        <taxon>Rhizobiaceae</taxon>
        <taxon>Rhizobium/Agrobacterium group</taxon>
        <taxon>Agrobacterium</taxon>
        <taxon>Agrobacterium tumefaciens complex</taxon>
    </lineage>
</organism>
<dbReference type="AlphaFoldDB" id="A0A1S7P164"/>
<protein>
    <submittedName>
        <fullName evidence="1">Uncharacterized protein</fullName>
    </submittedName>
</protein>